<feature type="binding site" evidence="5">
    <location>
        <position position="15"/>
    </location>
    <ligand>
        <name>Mg(2+)</name>
        <dbReference type="ChEBI" id="CHEBI:18420"/>
    </ligand>
</feature>
<feature type="active site" description="Proton donor" evidence="3">
    <location>
        <position position="17"/>
    </location>
</feature>
<evidence type="ECO:0000313" key="7">
    <source>
        <dbReference type="Proteomes" id="UP000317371"/>
    </source>
</evidence>
<dbReference type="PANTHER" id="PTHR19288:SF46">
    <property type="entry name" value="HALOACID DEHALOGENASE-LIKE HYDROLASE DOMAIN-CONTAINING PROTEIN 2"/>
    <property type="match status" value="1"/>
</dbReference>
<evidence type="ECO:0000313" key="6">
    <source>
        <dbReference type="EMBL" id="TQE94145.1"/>
    </source>
</evidence>
<dbReference type="PANTHER" id="PTHR19288">
    <property type="entry name" value="4-NITROPHENYLPHOSPHATASE-RELATED"/>
    <property type="match status" value="1"/>
</dbReference>
<evidence type="ECO:0000256" key="2">
    <source>
        <dbReference type="PIRNR" id="PIRNR000915"/>
    </source>
</evidence>
<dbReference type="FunCoup" id="A0A540VBL2">
    <property type="interactions" value="37"/>
</dbReference>
<dbReference type="SUPFAM" id="SSF56784">
    <property type="entry name" value="HAD-like"/>
    <property type="match status" value="1"/>
</dbReference>
<feature type="binding site" evidence="5">
    <location>
        <position position="17"/>
    </location>
    <ligand>
        <name>Mg(2+)</name>
        <dbReference type="ChEBI" id="CHEBI:18420"/>
    </ligand>
</feature>
<dbReference type="Pfam" id="PF13242">
    <property type="entry name" value="Hydrolase_like"/>
    <property type="match status" value="1"/>
</dbReference>
<keyword evidence="5" id="KW-0460">Magnesium</keyword>
<dbReference type="RefSeq" id="WP_141611573.1">
    <property type="nucleotide sequence ID" value="NZ_VIGC02000027.1"/>
</dbReference>
<dbReference type="AlphaFoldDB" id="A0A540VBL2"/>
<dbReference type="InterPro" id="IPR006357">
    <property type="entry name" value="HAD-SF_hydro_IIA"/>
</dbReference>
<keyword evidence="1 6" id="KW-0378">Hydrolase</keyword>
<feature type="binding site" evidence="4">
    <location>
        <position position="200"/>
    </location>
    <ligand>
        <name>substrate</name>
    </ligand>
</feature>
<comment type="caution">
    <text evidence="6">The sequence shown here is derived from an EMBL/GenBank/DDBJ whole genome shotgun (WGS) entry which is preliminary data.</text>
</comment>
<name>A0A540VBL2_9CHLR</name>
<feature type="active site" description="Nucleophile" evidence="3">
    <location>
        <position position="15"/>
    </location>
</feature>
<evidence type="ECO:0000256" key="4">
    <source>
        <dbReference type="PIRSR" id="PIRSR000915-2"/>
    </source>
</evidence>
<evidence type="ECO:0000256" key="1">
    <source>
        <dbReference type="ARBA" id="ARBA00022801"/>
    </source>
</evidence>
<dbReference type="NCBIfam" id="TIGR01460">
    <property type="entry name" value="HAD-SF-IIA"/>
    <property type="match status" value="1"/>
</dbReference>
<feature type="binding site" evidence="5">
    <location>
        <position position="225"/>
    </location>
    <ligand>
        <name>Mg(2+)</name>
        <dbReference type="ChEBI" id="CHEBI:18420"/>
    </ligand>
</feature>
<dbReference type="OrthoDB" id="9810449at2"/>
<dbReference type="Proteomes" id="UP000317371">
    <property type="component" value="Unassembled WGS sequence"/>
</dbReference>
<dbReference type="Gene3D" id="3.40.50.1000">
    <property type="entry name" value="HAD superfamily/HAD-like"/>
    <property type="match status" value="2"/>
</dbReference>
<dbReference type="InParanoid" id="A0A540VBL2"/>
<dbReference type="InterPro" id="IPR036412">
    <property type="entry name" value="HAD-like_sf"/>
</dbReference>
<dbReference type="GO" id="GO:0016791">
    <property type="term" value="F:phosphatase activity"/>
    <property type="evidence" value="ECO:0007669"/>
    <property type="project" value="InterPro"/>
</dbReference>
<protein>
    <submittedName>
        <fullName evidence="6">HAD-IIA family hydrolase</fullName>
    </submittedName>
</protein>
<comment type="cofactor">
    <cofactor evidence="5">
        <name>Mg(2+)</name>
        <dbReference type="ChEBI" id="CHEBI:18420"/>
    </cofactor>
    <text evidence="5">Divalent metal ions. Mg(2+) is the most effective.</text>
</comment>
<accession>A0A540VBL2</accession>
<keyword evidence="7" id="KW-1185">Reference proteome</keyword>
<dbReference type="EMBL" id="VIGC01000027">
    <property type="protein sequence ID" value="TQE94145.1"/>
    <property type="molecule type" value="Genomic_DNA"/>
</dbReference>
<dbReference type="NCBIfam" id="TIGR01452">
    <property type="entry name" value="PGP_euk"/>
    <property type="match status" value="1"/>
</dbReference>
<organism evidence="6 7">
    <name type="scientific">Litorilinea aerophila</name>
    <dbReference type="NCBI Taxonomy" id="1204385"/>
    <lineage>
        <taxon>Bacteria</taxon>
        <taxon>Bacillati</taxon>
        <taxon>Chloroflexota</taxon>
        <taxon>Caldilineae</taxon>
        <taxon>Caldilineales</taxon>
        <taxon>Caldilineaceae</taxon>
        <taxon>Litorilinea</taxon>
    </lineage>
</organism>
<sequence length="275" mass="30280">MAQTLADQFDGFLFDLDGTLYLGDELLPGVADTLATLRRQGKQVLFVSNKPLEPRAAYAEKLTRLGVPATARDVLTSAYVLGRYLAQHEPHLRYYLIGEENLRQELAGHGLTLVAELEEQDPRQVIRPDGIDGVIVAFDRTLDYRKLNTAYQALRRDARYFATNGDRTCPLPGGDVPDAGATIAALHHLTGRWPELIAGKPSALMAQVALERLGLSPARCLMVGDRLETDIRMGHQAGMKTAVVLTGVTRREDLPHAEPAPDYVLERLDVLLHPA</sequence>
<dbReference type="InterPro" id="IPR006349">
    <property type="entry name" value="PGP_euk"/>
</dbReference>
<dbReference type="Pfam" id="PF13344">
    <property type="entry name" value="Hydrolase_6"/>
    <property type="match status" value="1"/>
</dbReference>
<proteinExistence type="inferred from homology"/>
<comment type="similarity">
    <text evidence="2">Belongs to the HAD-like hydrolase superfamily.</text>
</comment>
<dbReference type="GO" id="GO:0005737">
    <property type="term" value="C:cytoplasm"/>
    <property type="evidence" value="ECO:0007669"/>
    <property type="project" value="TreeGrafter"/>
</dbReference>
<dbReference type="InterPro" id="IPR023214">
    <property type="entry name" value="HAD_sf"/>
</dbReference>
<evidence type="ECO:0000256" key="5">
    <source>
        <dbReference type="PIRSR" id="PIRSR000915-3"/>
    </source>
</evidence>
<evidence type="ECO:0000256" key="3">
    <source>
        <dbReference type="PIRSR" id="PIRSR000915-1"/>
    </source>
</evidence>
<gene>
    <name evidence="6" type="ORF">FKZ61_18115</name>
</gene>
<dbReference type="PIRSF" id="PIRSF000915">
    <property type="entry name" value="PGP-type_phosphatase"/>
    <property type="match status" value="1"/>
</dbReference>
<dbReference type="GO" id="GO:0046872">
    <property type="term" value="F:metal ion binding"/>
    <property type="evidence" value="ECO:0007669"/>
    <property type="project" value="UniProtKB-KW"/>
</dbReference>
<keyword evidence="5" id="KW-0479">Metal-binding</keyword>
<reference evidence="6 7" key="1">
    <citation type="submission" date="2019-06" db="EMBL/GenBank/DDBJ databases">
        <title>Genome sequence of Litorilinea aerophila BAA-2444.</title>
        <authorList>
            <person name="Maclea K.S."/>
            <person name="Maurais E.G."/>
            <person name="Iannazzi L.C."/>
        </authorList>
    </citation>
    <scope>NUCLEOTIDE SEQUENCE [LARGE SCALE GENOMIC DNA]</scope>
    <source>
        <strain evidence="6 7">ATCC BAA-2444</strain>
    </source>
</reference>